<gene>
    <name evidence="1" type="ORF">DPEC_G00075290</name>
</gene>
<reference evidence="1" key="1">
    <citation type="submission" date="2021-05" db="EMBL/GenBank/DDBJ databases">
        <authorList>
            <person name="Pan Q."/>
            <person name="Jouanno E."/>
            <person name="Zahm M."/>
            <person name="Klopp C."/>
            <person name="Cabau C."/>
            <person name="Louis A."/>
            <person name="Berthelot C."/>
            <person name="Parey E."/>
            <person name="Roest Crollius H."/>
            <person name="Montfort J."/>
            <person name="Robinson-Rechavi M."/>
            <person name="Bouchez O."/>
            <person name="Lampietro C."/>
            <person name="Lopez Roques C."/>
            <person name="Donnadieu C."/>
            <person name="Postlethwait J."/>
            <person name="Bobe J."/>
            <person name="Dillon D."/>
            <person name="Chandos A."/>
            <person name="von Hippel F."/>
            <person name="Guiguen Y."/>
        </authorList>
    </citation>
    <scope>NUCLEOTIDE SEQUENCE</scope>
    <source>
        <strain evidence="1">YG-Jan2019</strain>
    </source>
</reference>
<evidence type="ECO:0000313" key="1">
    <source>
        <dbReference type="EMBL" id="KAJ8010458.1"/>
    </source>
</evidence>
<dbReference type="EMBL" id="CM055733">
    <property type="protein sequence ID" value="KAJ8010458.1"/>
    <property type="molecule type" value="Genomic_DNA"/>
</dbReference>
<proteinExistence type="predicted"/>
<sequence length="171" mass="19057">MKIQLKGDRGHHLQQCNTLRVNSDADVVVNHMCASGVVEGRRCSSCGSYFNASKKEFPSVPYSASYTNDDKCPPPAVEILRLIKTSSRSPPVVWLADFTNPTPPGAHTFPALTMRTCVRAGDRCLLMRYLCFWINMTTRGDAVQPGSPDRLDGSSQVPRRLHHTCPHMARW</sequence>
<dbReference type="Proteomes" id="UP001157502">
    <property type="component" value="Chromosome 6"/>
</dbReference>
<accession>A0ACC2H3K7</accession>
<organism evidence="1 2">
    <name type="scientific">Dallia pectoralis</name>
    <name type="common">Alaska blackfish</name>
    <dbReference type="NCBI Taxonomy" id="75939"/>
    <lineage>
        <taxon>Eukaryota</taxon>
        <taxon>Metazoa</taxon>
        <taxon>Chordata</taxon>
        <taxon>Craniata</taxon>
        <taxon>Vertebrata</taxon>
        <taxon>Euteleostomi</taxon>
        <taxon>Actinopterygii</taxon>
        <taxon>Neopterygii</taxon>
        <taxon>Teleostei</taxon>
        <taxon>Protacanthopterygii</taxon>
        <taxon>Esociformes</taxon>
        <taxon>Umbridae</taxon>
        <taxon>Dallia</taxon>
    </lineage>
</organism>
<evidence type="ECO:0000313" key="2">
    <source>
        <dbReference type="Proteomes" id="UP001157502"/>
    </source>
</evidence>
<keyword evidence="2" id="KW-1185">Reference proteome</keyword>
<name>A0ACC2H3K7_DALPE</name>
<protein>
    <submittedName>
        <fullName evidence="1">Uncharacterized protein</fullName>
    </submittedName>
</protein>
<comment type="caution">
    <text evidence="1">The sequence shown here is derived from an EMBL/GenBank/DDBJ whole genome shotgun (WGS) entry which is preliminary data.</text>
</comment>